<sequence length="39" mass="4641">MRFWILSELRFAYSSKVNNLPSNRKNLCNKPKQTNDKQA</sequence>
<proteinExistence type="predicted"/>
<organism evidence="1 2">
    <name type="scientific">Hoylesella loescheii DSM 19665 = JCM 12249 = ATCC 15930</name>
    <dbReference type="NCBI Taxonomy" id="1122985"/>
    <lineage>
        <taxon>Bacteria</taxon>
        <taxon>Pseudomonadati</taxon>
        <taxon>Bacteroidota</taxon>
        <taxon>Bacteroidia</taxon>
        <taxon>Bacteroidales</taxon>
        <taxon>Prevotellaceae</taxon>
        <taxon>Hoylesella</taxon>
    </lineage>
</organism>
<dbReference type="PATRIC" id="fig|1122985.7.peg.639"/>
<name>A0A069QK59_HOYLO</name>
<dbReference type="EMBL" id="JNGW01000022">
    <property type="protein sequence ID" value="KDR53253.1"/>
    <property type="molecule type" value="Genomic_DNA"/>
</dbReference>
<protein>
    <submittedName>
        <fullName evidence="1">Uncharacterized protein</fullName>
    </submittedName>
</protein>
<dbReference type="Proteomes" id="UP000027442">
    <property type="component" value="Unassembled WGS sequence"/>
</dbReference>
<dbReference type="AlphaFoldDB" id="A0A069QK59"/>
<evidence type="ECO:0000313" key="2">
    <source>
        <dbReference type="Proteomes" id="UP000027442"/>
    </source>
</evidence>
<evidence type="ECO:0000313" key="1">
    <source>
        <dbReference type="EMBL" id="KDR53253.1"/>
    </source>
</evidence>
<reference evidence="1 2" key="1">
    <citation type="submission" date="2013-08" db="EMBL/GenBank/DDBJ databases">
        <authorList>
            <person name="Weinstock G."/>
            <person name="Sodergren E."/>
            <person name="Wylie T."/>
            <person name="Fulton L."/>
            <person name="Fulton R."/>
            <person name="Fronick C."/>
            <person name="O'Laughlin M."/>
            <person name="Godfrey J."/>
            <person name="Miner T."/>
            <person name="Herter B."/>
            <person name="Appelbaum E."/>
            <person name="Cordes M."/>
            <person name="Lek S."/>
            <person name="Wollam A."/>
            <person name="Pepin K.H."/>
            <person name="Palsikar V.B."/>
            <person name="Mitreva M."/>
            <person name="Wilson R.K."/>
        </authorList>
    </citation>
    <scope>NUCLEOTIDE SEQUENCE [LARGE SCALE GENOMIC DNA]</scope>
    <source>
        <strain evidence="1 2">ATCC 15930</strain>
    </source>
</reference>
<accession>A0A069QK59</accession>
<dbReference type="HOGENOM" id="CLU_3314623_0_0_10"/>
<comment type="caution">
    <text evidence="1">The sequence shown here is derived from an EMBL/GenBank/DDBJ whole genome shotgun (WGS) entry which is preliminary data.</text>
</comment>
<gene>
    <name evidence="1" type="ORF">HMPREF1991_00617</name>
</gene>
<keyword evidence="2" id="KW-1185">Reference proteome</keyword>